<dbReference type="PANTHER" id="PTHR47644:SF1">
    <property type="entry name" value="PDZ DOMAIN-CONTAINING PROTEIN"/>
    <property type="match status" value="1"/>
</dbReference>
<evidence type="ECO:0000313" key="2">
    <source>
        <dbReference type="EMBL" id="CAA9999646.1"/>
    </source>
</evidence>
<sequence>MLMHQSGKHIHKYVGGDRKGRKCETSILHLKDVNYVKPIGTGYLLGKVTRHLNHRTVKSIKLQKTILENIKCFQHRLLMNEVFCSEVLEELNFQPIAPIFSGPIGPIPKQRATLNRRNPRRLRQRLSFSDLRVAEPTTYESEDETMGRRKQTGRLKRGTPTYSKQDIREQYCINDRQLLGLEDTTSGLFGCLSSYQDSSCSSRSPSLLTVCVRRRIPSDENLAELVRRPMAEYAPFPRWMPPYPPPLHAYPSPAGHPMKAYYHDHYPPFYPDDDEPCRMVRTVFSV</sequence>
<accession>A0A6H5GB76</accession>
<proteinExistence type="predicted"/>
<feature type="compositionally biased region" description="Basic residues" evidence="1">
    <location>
        <begin position="148"/>
        <end position="157"/>
    </location>
</feature>
<keyword evidence="3" id="KW-1185">Reference proteome</keyword>
<feature type="region of interest" description="Disordered" evidence="1">
    <location>
        <begin position="137"/>
        <end position="161"/>
    </location>
</feature>
<dbReference type="Proteomes" id="UP000479000">
    <property type="component" value="Unassembled WGS sequence"/>
</dbReference>
<protein>
    <submittedName>
        <fullName evidence="2">Uncharacterized protein</fullName>
    </submittedName>
</protein>
<dbReference type="AlphaFoldDB" id="A0A6H5GB76"/>
<dbReference type="PANTHER" id="PTHR47644">
    <property type="entry name" value="AGAP008221-PA"/>
    <property type="match status" value="1"/>
</dbReference>
<organism evidence="2 3">
    <name type="scientific">Nesidiocoris tenuis</name>
    <dbReference type="NCBI Taxonomy" id="355587"/>
    <lineage>
        <taxon>Eukaryota</taxon>
        <taxon>Metazoa</taxon>
        <taxon>Ecdysozoa</taxon>
        <taxon>Arthropoda</taxon>
        <taxon>Hexapoda</taxon>
        <taxon>Insecta</taxon>
        <taxon>Pterygota</taxon>
        <taxon>Neoptera</taxon>
        <taxon>Paraneoptera</taxon>
        <taxon>Hemiptera</taxon>
        <taxon>Heteroptera</taxon>
        <taxon>Panheteroptera</taxon>
        <taxon>Cimicomorpha</taxon>
        <taxon>Miridae</taxon>
        <taxon>Dicyphina</taxon>
        <taxon>Nesidiocoris</taxon>
    </lineage>
</organism>
<evidence type="ECO:0000256" key="1">
    <source>
        <dbReference type="SAM" id="MobiDB-lite"/>
    </source>
</evidence>
<gene>
    <name evidence="2" type="ORF">NTEN_LOCUS5929</name>
</gene>
<reference evidence="2 3" key="1">
    <citation type="submission" date="2020-02" db="EMBL/GenBank/DDBJ databases">
        <authorList>
            <person name="Ferguson B K."/>
        </authorList>
    </citation>
    <scope>NUCLEOTIDE SEQUENCE [LARGE SCALE GENOMIC DNA]</scope>
</reference>
<name>A0A6H5GB76_9HEMI</name>
<evidence type="ECO:0000313" key="3">
    <source>
        <dbReference type="Proteomes" id="UP000479000"/>
    </source>
</evidence>
<dbReference type="EMBL" id="CADCXU010009029">
    <property type="protein sequence ID" value="CAA9999646.1"/>
    <property type="molecule type" value="Genomic_DNA"/>
</dbReference>
<dbReference type="OrthoDB" id="2157866at2759"/>